<evidence type="ECO:0000256" key="6">
    <source>
        <dbReference type="ARBA" id="ARBA00023136"/>
    </source>
</evidence>
<evidence type="ECO:0000256" key="3">
    <source>
        <dbReference type="ARBA" id="ARBA00022448"/>
    </source>
</evidence>
<protein>
    <submittedName>
        <fullName evidence="10">TolC family protein</fullName>
    </submittedName>
</protein>
<feature type="coiled-coil region" evidence="8">
    <location>
        <begin position="366"/>
        <end position="411"/>
    </location>
</feature>
<dbReference type="InterPro" id="IPR003423">
    <property type="entry name" value="OMP_efflux"/>
</dbReference>
<dbReference type="PANTHER" id="PTHR30026:SF20">
    <property type="entry name" value="OUTER MEMBRANE PROTEIN TOLC"/>
    <property type="match status" value="1"/>
</dbReference>
<comment type="caution">
    <text evidence="10">The sequence shown here is derived from an EMBL/GenBank/DDBJ whole genome shotgun (WGS) entry which is preliminary data.</text>
</comment>
<dbReference type="InterPro" id="IPR051906">
    <property type="entry name" value="TolC-like"/>
</dbReference>
<evidence type="ECO:0000256" key="7">
    <source>
        <dbReference type="ARBA" id="ARBA00023237"/>
    </source>
</evidence>
<comment type="similarity">
    <text evidence="2">Belongs to the outer membrane factor (OMF) (TC 1.B.17) family.</text>
</comment>
<dbReference type="Pfam" id="PF02321">
    <property type="entry name" value="OEP"/>
    <property type="match status" value="1"/>
</dbReference>
<keyword evidence="4" id="KW-1134">Transmembrane beta strand</keyword>
<sequence>MQKKQTSKLSLQQKLRKYIIGCGLLWLMCFTGIAQAQNANQEFTYDEFLGIVKKYHPLVKQANLIVSASQAKLLKARGYFDPKISADFYKKRFDDKEYYNLFNGNLKVPTWYGVEFKAAFDRNQGEYLNPENYVPEDGLASIGVSVPIGQGLWINERMAEVKKGKLYRQLGDYERTLAVMDALFEASEAYLDWKQQYEKVMLYERFYHNALERQQWIKKAIELGELSPIDSVESGIILKTRKLERDQAELKLTKSRLHLSNYLWAADDIPLELSEKMVPEENLKDNMLDVLGINPMATEMNLENHPKLNALSTKIDMKEVDRKLKANKLLPKLRLNYNYIAAPNYFNNYNWDDYKIGASLSFPILLRKERAEVKIAEAELNNAQYGLQFQRQTLQNKVRSKYAELESYQSQMGMNMDLIADYKQMLDAEVRLFELGESSIFYINTRENKLVKAKVTQIELENTYFLIVADLYRALAKI</sequence>
<comment type="subcellular location">
    <subcellularLocation>
        <location evidence="1">Cell outer membrane</location>
    </subcellularLocation>
</comment>
<keyword evidence="6" id="KW-0472">Membrane</keyword>
<feature type="chain" id="PRO_5046351227" evidence="9">
    <location>
        <begin position="37"/>
        <end position="478"/>
    </location>
</feature>
<evidence type="ECO:0000256" key="1">
    <source>
        <dbReference type="ARBA" id="ARBA00004442"/>
    </source>
</evidence>
<evidence type="ECO:0000256" key="2">
    <source>
        <dbReference type="ARBA" id="ARBA00007613"/>
    </source>
</evidence>
<keyword evidence="7" id="KW-0998">Cell outer membrane</keyword>
<keyword evidence="9" id="KW-0732">Signal</keyword>
<organism evidence="10 11">
    <name type="scientific">Galbibacter pacificus</name>
    <dbReference type="NCBI Taxonomy" id="2996052"/>
    <lineage>
        <taxon>Bacteria</taxon>
        <taxon>Pseudomonadati</taxon>
        <taxon>Bacteroidota</taxon>
        <taxon>Flavobacteriia</taxon>
        <taxon>Flavobacteriales</taxon>
        <taxon>Flavobacteriaceae</taxon>
        <taxon>Galbibacter</taxon>
    </lineage>
</organism>
<dbReference type="Gene3D" id="1.20.1600.10">
    <property type="entry name" value="Outer membrane efflux proteins (OEP)"/>
    <property type="match status" value="1"/>
</dbReference>
<dbReference type="EMBL" id="JAPMUA010000001">
    <property type="protein sequence ID" value="MDG3584804.1"/>
    <property type="molecule type" value="Genomic_DNA"/>
</dbReference>
<evidence type="ECO:0000256" key="4">
    <source>
        <dbReference type="ARBA" id="ARBA00022452"/>
    </source>
</evidence>
<dbReference type="SUPFAM" id="SSF56954">
    <property type="entry name" value="Outer membrane efflux proteins (OEP)"/>
    <property type="match status" value="1"/>
</dbReference>
<dbReference type="PANTHER" id="PTHR30026">
    <property type="entry name" value="OUTER MEMBRANE PROTEIN TOLC"/>
    <property type="match status" value="1"/>
</dbReference>
<evidence type="ECO:0000313" key="10">
    <source>
        <dbReference type="EMBL" id="MDG3584804.1"/>
    </source>
</evidence>
<evidence type="ECO:0000256" key="5">
    <source>
        <dbReference type="ARBA" id="ARBA00022692"/>
    </source>
</evidence>
<keyword evidence="8" id="KW-0175">Coiled coil</keyword>
<accession>A0ABT6FNF5</accession>
<reference evidence="10" key="1">
    <citation type="submission" date="2022-11" db="EMBL/GenBank/DDBJ databases">
        <title>High-quality draft genome sequence of Galbibacter sp. strain CMA-7.</title>
        <authorList>
            <person name="Wei L."/>
            <person name="Dong C."/>
            <person name="Shao Z."/>
        </authorList>
    </citation>
    <scope>NUCLEOTIDE SEQUENCE</scope>
    <source>
        <strain evidence="10">CMA-7</strain>
    </source>
</reference>
<dbReference type="Proteomes" id="UP001153642">
    <property type="component" value="Unassembled WGS sequence"/>
</dbReference>
<keyword evidence="11" id="KW-1185">Reference proteome</keyword>
<dbReference type="RefSeq" id="WP_277898561.1">
    <property type="nucleotide sequence ID" value="NZ_JAPMUA010000001.1"/>
</dbReference>
<feature type="signal peptide" evidence="9">
    <location>
        <begin position="1"/>
        <end position="36"/>
    </location>
</feature>
<evidence type="ECO:0000313" key="11">
    <source>
        <dbReference type="Proteomes" id="UP001153642"/>
    </source>
</evidence>
<keyword evidence="5" id="KW-0812">Transmembrane</keyword>
<gene>
    <name evidence="10" type="ORF">OSR52_02905</name>
</gene>
<evidence type="ECO:0000256" key="8">
    <source>
        <dbReference type="SAM" id="Coils"/>
    </source>
</evidence>
<evidence type="ECO:0000256" key="9">
    <source>
        <dbReference type="SAM" id="SignalP"/>
    </source>
</evidence>
<keyword evidence="3" id="KW-0813">Transport</keyword>
<name>A0ABT6FNF5_9FLAO</name>
<proteinExistence type="inferred from homology"/>